<protein>
    <recommendedName>
        <fullName evidence="4">Phage protein</fullName>
    </recommendedName>
</protein>
<proteinExistence type="predicted"/>
<accession>A0AB36B8G8</accession>
<evidence type="ECO:0008006" key="4">
    <source>
        <dbReference type="Google" id="ProtNLM"/>
    </source>
</evidence>
<organism evidence="2 3">
    <name type="scientific">Clostridium innocuum</name>
    <dbReference type="NCBI Taxonomy" id="1522"/>
    <lineage>
        <taxon>Bacteria</taxon>
        <taxon>Bacillati</taxon>
        <taxon>Bacillota</taxon>
        <taxon>Clostridia</taxon>
        <taxon>Eubacteriales</taxon>
        <taxon>Clostridiaceae</taxon>
        <taxon>Clostridium</taxon>
    </lineage>
</organism>
<dbReference type="AlphaFoldDB" id="A0AB36B8G8"/>
<sequence length="61" mass="7399">MASRERTIENKIKFYENKIVASETLIAEEQQKLEGYKMELKKWQVHKKNLEKLFQEIDKDV</sequence>
<evidence type="ECO:0000313" key="2">
    <source>
        <dbReference type="EMBL" id="MZH56859.1"/>
    </source>
</evidence>
<gene>
    <name evidence="2" type="ORF">GT664_14175</name>
</gene>
<dbReference type="EMBL" id="WWTN01000025">
    <property type="protein sequence ID" value="MZH56859.1"/>
    <property type="molecule type" value="Genomic_DNA"/>
</dbReference>
<keyword evidence="1" id="KW-0175">Coiled coil</keyword>
<reference evidence="2" key="1">
    <citation type="journal article" date="2019" name="Nat. Med.">
        <title>A library of human gut bacterial isolates paired with longitudinal multiomics data enables mechanistic microbiome research.</title>
        <authorList>
            <person name="Poyet M."/>
            <person name="Groussin M."/>
            <person name="Gibbons S.M."/>
            <person name="Avila-Pacheco J."/>
            <person name="Jiang X."/>
            <person name="Kearney S.M."/>
            <person name="Perrotta A.R."/>
            <person name="Berdy B."/>
            <person name="Zhao S."/>
            <person name="Lieberman T.D."/>
            <person name="Swanson P.K."/>
            <person name="Smith M."/>
            <person name="Roesemann S."/>
            <person name="Alexander J.E."/>
            <person name="Rich S.A."/>
            <person name="Livny J."/>
            <person name="Vlamakis H."/>
            <person name="Clish C."/>
            <person name="Bullock K."/>
            <person name="Deik A."/>
            <person name="Scott J."/>
            <person name="Pierce K.A."/>
            <person name="Xavier R.J."/>
            <person name="Alm E.J."/>
        </authorList>
    </citation>
    <scope>NUCLEOTIDE SEQUENCE</scope>
    <source>
        <strain evidence="2">BIOML-A12</strain>
    </source>
</reference>
<comment type="caution">
    <text evidence="2">The sequence shown here is derived from an EMBL/GenBank/DDBJ whole genome shotgun (WGS) entry which is preliminary data.</text>
</comment>
<feature type="coiled-coil region" evidence="1">
    <location>
        <begin position="12"/>
        <end position="53"/>
    </location>
</feature>
<dbReference type="Proteomes" id="UP000604383">
    <property type="component" value="Unassembled WGS sequence"/>
</dbReference>
<evidence type="ECO:0000313" key="3">
    <source>
        <dbReference type="Proteomes" id="UP000604383"/>
    </source>
</evidence>
<name>A0AB36B8G8_CLOIN</name>
<dbReference type="RefSeq" id="WP_118654687.1">
    <property type="nucleotide sequence ID" value="NZ_CABHIW010000001.1"/>
</dbReference>
<evidence type="ECO:0000256" key="1">
    <source>
        <dbReference type="SAM" id="Coils"/>
    </source>
</evidence>